<proteinExistence type="predicted"/>
<organism evidence="2 3">
    <name type="scientific">Solanum commersonii</name>
    <name type="common">Commerson's wild potato</name>
    <name type="synonym">Commerson's nightshade</name>
    <dbReference type="NCBI Taxonomy" id="4109"/>
    <lineage>
        <taxon>Eukaryota</taxon>
        <taxon>Viridiplantae</taxon>
        <taxon>Streptophyta</taxon>
        <taxon>Embryophyta</taxon>
        <taxon>Tracheophyta</taxon>
        <taxon>Spermatophyta</taxon>
        <taxon>Magnoliopsida</taxon>
        <taxon>eudicotyledons</taxon>
        <taxon>Gunneridae</taxon>
        <taxon>Pentapetalae</taxon>
        <taxon>asterids</taxon>
        <taxon>lamiids</taxon>
        <taxon>Solanales</taxon>
        <taxon>Solanaceae</taxon>
        <taxon>Solanoideae</taxon>
        <taxon>Solaneae</taxon>
        <taxon>Solanum</taxon>
    </lineage>
</organism>
<evidence type="ECO:0000256" key="1">
    <source>
        <dbReference type="SAM" id="MobiDB-lite"/>
    </source>
</evidence>
<dbReference type="EMBL" id="JACXVP010000005">
    <property type="protein sequence ID" value="KAG5607299.1"/>
    <property type="molecule type" value="Genomic_DNA"/>
</dbReference>
<feature type="compositionally biased region" description="Basic and acidic residues" evidence="1">
    <location>
        <begin position="56"/>
        <end position="67"/>
    </location>
</feature>
<comment type="caution">
    <text evidence="2">The sequence shown here is derived from an EMBL/GenBank/DDBJ whole genome shotgun (WGS) entry which is preliminary data.</text>
</comment>
<accession>A0A9J5Z2X3</accession>
<name>A0A9J5Z2X3_SOLCO</name>
<gene>
    <name evidence="2" type="ORF">H5410_028791</name>
</gene>
<keyword evidence="3" id="KW-1185">Reference proteome</keyword>
<dbReference type="Proteomes" id="UP000824120">
    <property type="component" value="Chromosome 5"/>
</dbReference>
<sequence>MIHKGFISLIPTYLALKHSRFIDRLNQGLEDDSKATINKNEDIIIETGQDSSMQSEKQKQRNHTSDT</sequence>
<dbReference type="AlphaFoldDB" id="A0A9J5Z2X3"/>
<feature type="region of interest" description="Disordered" evidence="1">
    <location>
        <begin position="45"/>
        <end position="67"/>
    </location>
</feature>
<evidence type="ECO:0000313" key="2">
    <source>
        <dbReference type="EMBL" id="KAG5607299.1"/>
    </source>
</evidence>
<evidence type="ECO:0000313" key="3">
    <source>
        <dbReference type="Proteomes" id="UP000824120"/>
    </source>
</evidence>
<protein>
    <submittedName>
        <fullName evidence="2">Uncharacterized protein</fullName>
    </submittedName>
</protein>
<reference evidence="2 3" key="1">
    <citation type="submission" date="2020-09" db="EMBL/GenBank/DDBJ databases">
        <title>De no assembly of potato wild relative species, Solanum commersonii.</title>
        <authorList>
            <person name="Cho K."/>
        </authorList>
    </citation>
    <scope>NUCLEOTIDE SEQUENCE [LARGE SCALE GENOMIC DNA]</scope>
    <source>
        <strain evidence="2">LZ3.2</strain>
        <tissue evidence="2">Leaf</tissue>
    </source>
</reference>